<protein>
    <submittedName>
        <fullName evidence="2">Putative alpha/Beta hydrolase fold protein</fullName>
    </submittedName>
</protein>
<dbReference type="Pfam" id="PF01738">
    <property type="entry name" value="DLH"/>
    <property type="match status" value="2"/>
</dbReference>
<proteinExistence type="predicted"/>
<evidence type="ECO:0000259" key="1">
    <source>
        <dbReference type="Pfam" id="PF01738"/>
    </source>
</evidence>
<dbReference type="Gene3D" id="3.40.50.1820">
    <property type="entry name" value="alpha/beta hydrolase"/>
    <property type="match status" value="2"/>
</dbReference>
<reference evidence="3" key="1">
    <citation type="journal article" date="2017" name="Nature">
        <title>The sunflower genome provides insights into oil metabolism, flowering and Asterid evolution.</title>
        <authorList>
            <person name="Badouin H."/>
            <person name="Gouzy J."/>
            <person name="Grassa C.J."/>
            <person name="Murat F."/>
            <person name="Staton S.E."/>
            <person name="Cottret L."/>
            <person name="Lelandais-Briere C."/>
            <person name="Owens G.L."/>
            <person name="Carrere S."/>
            <person name="Mayjonade B."/>
            <person name="Legrand L."/>
            <person name="Gill N."/>
            <person name="Kane N.C."/>
            <person name="Bowers J.E."/>
            <person name="Hubner S."/>
            <person name="Bellec A."/>
            <person name="Berard A."/>
            <person name="Berges H."/>
            <person name="Blanchet N."/>
            <person name="Boniface M.C."/>
            <person name="Brunel D."/>
            <person name="Catrice O."/>
            <person name="Chaidir N."/>
            <person name="Claudel C."/>
            <person name="Donnadieu C."/>
            <person name="Faraut T."/>
            <person name="Fievet G."/>
            <person name="Helmstetter N."/>
            <person name="King M."/>
            <person name="Knapp S.J."/>
            <person name="Lai Z."/>
            <person name="Le Paslier M.C."/>
            <person name="Lippi Y."/>
            <person name="Lorenzon L."/>
            <person name="Mandel J.R."/>
            <person name="Marage G."/>
            <person name="Marchand G."/>
            <person name="Marquand E."/>
            <person name="Bret-Mestries E."/>
            <person name="Morien E."/>
            <person name="Nambeesan S."/>
            <person name="Nguyen T."/>
            <person name="Pegot-Espagnet P."/>
            <person name="Pouilly N."/>
            <person name="Raftis F."/>
            <person name="Sallet E."/>
            <person name="Schiex T."/>
            <person name="Thomas J."/>
            <person name="Vandecasteele C."/>
            <person name="Vares D."/>
            <person name="Vear F."/>
            <person name="Vautrin S."/>
            <person name="Crespi M."/>
            <person name="Mangin B."/>
            <person name="Burke J.M."/>
            <person name="Salse J."/>
            <person name="Munos S."/>
            <person name="Vincourt P."/>
            <person name="Rieseberg L.H."/>
            <person name="Langlade N.B."/>
        </authorList>
    </citation>
    <scope>NUCLEOTIDE SEQUENCE [LARGE SCALE GENOMIC DNA]</scope>
    <source>
        <strain evidence="3">cv. SF193</strain>
    </source>
</reference>
<sequence>MSGPACCDNPPGVSSGEESGQIKKIASLNSYVSGNPDSTLAVLLISDIYGYEAPKLRKIADKVAAAGYYVVVPDMFFGDPFIPKTNLQDWIKIHPAKPAVEFAKPVIAALKGKGISKVGAAGFCWGAKVVVELAKDASIQAAALLHPTFVTLDDIKEVKVPVAILGAEFDKESPPGVVKQFEAALQAKPEKIASLNSYVSGNPDSKLAVLLISDAYGYEAPKLRKIADKVAAAGYYVVVPDMFFGDPFIPKTNLHDWGDIHPAKPAVEFVKPLIHALKERGVTKIGAAGFCWGAKVVVELAKDADIQAAALLHPTFVTLDDIKEVKVPVAILAAEFDKISPPELVKQFEAALQAKPEVDHFVKIYPGVSHGWTVRYRDEDITSWKRAQEAHQDLLDWFGKCLQKAHSAL</sequence>
<dbReference type="PANTHER" id="PTHR17630:SF97">
    <property type="entry name" value="ENDO-1,31,4-BETA-D-GLUCANASE-LIKE"/>
    <property type="match status" value="1"/>
</dbReference>
<organism evidence="2 3">
    <name type="scientific">Helianthus annuus</name>
    <name type="common">Common sunflower</name>
    <dbReference type="NCBI Taxonomy" id="4232"/>
    <lineage>
        <taxon>Eukaryota</taxon>
        <taxon>Viridiplantae</taxon>
        <taxon>Streptophyta</taxon>
        <taxon>Embryophyta</taxon>
        <taxon>Tracheophyta</taxon>
        <taxon>Spermatophyta</taxon>
        <taxon>Magnoliopsida</taxon>
        <taxon>eudicotyledons</taxon>
        <taxon>Gunneridae</taxon>
        <taxon>Pentapetalae</taxon>
        <taxon>asterids</taxon>
        <taxon>campanulids</taxon>
        <taxon>Asterales</taxon>
        <taxon>Asteraceae</taxon>
        <taxon>Asteroideae</taxon>
        <taxon>Heliantheae alliance</taxon>
        <taxon>Heliantheae</taxon>
        <taxon>Helianthus</taxon>
    </lineage>
</organism>
<dbReference type="Proteomes" id="UP000215914">
    <property type="component" value="Chromosome 12"/>
</dbReference>
<evidence type="ECO:0000313" key="2">
    <source>
        <dbReference type="EMBL" id="OTG04175.1"/>
    </source>
</evidence>
<dbReference type="PANTHER" id="PTHR17630">
    <property type="entry name" value="DIENELACTONE HYDROLASE"/>
    <property type="match status" value="1"/>
</dbReference>
<dbReference type="STRING" id="4232.A0A251SZ87"/>
<dbReference type="OMA" id="VVPDMFF"/>
<evidence type="ECO:0000313" key="3">
    <source>
        <dbReference type="Proteomes" id="UP000215914"/>
    </source>
</evidence>
<dbReference type="InterPro" id="IPR029058">
    <property type="entry name" value="AB_hydrolase_fold"/>
</dbReference>
<keyword evidence="3" id="KW-1185">Reference proteome</keyword>
<dbReference type="FunCoup" id="A0A251SZ87">
    <property type="interactions" value="2029"/>
</dbReference>
<dbReference type="InParanoid" id="A0A251SZ87"/>
<feature type="domain" description="Dienelactone hydrolase" evidence="1">
    <location>
        <begin position="34"/>
        <end position="189"/>
    </location>
</feature>
<name>A0A251SZ87_HELAN</name>
<dbReference type="SUPFAM" id="SSF53474">
    <property type="entry name" value="alpha/beta-Hydrolases"/>
    <property type="match status" value="2"/>
</dbReference>
<feature type="domain" description="Dienelactone hydrolase" evidence="1">
    <location>
        <begin position="199"/>
        <end position="401"/>
    </location>
</feature>
<keyword evidence="2" id="KW-0378">Hydrolase</keyword>
<dbReference type="AlphaFoldDB" id="A0A251SZ87"/>
<dbReference type="InterPro" id="IPR002925">
    <property type="entry name" value="Dienelactn_hydro"/>
</dbReference>
<dbReference type="GO" id="GO:0016787">
    <property type="term" value="F:hydrolase activity"/>
    <property type="evidence" value="ECO:0007669"/>
    <property type="project" value="UniProtKB-KW"/>
</dbReference>
<dbReference type="EMBL" id="CM007901">
    <property type="protein sequence ID" value="OTG04175.1"/>
    <property type="molecule type" value="Genomic_DNA"/>
</dbReference>
<accession>A0A251SZ87</accession>
<gene>
    <name evidence="2" type="ORF">HannXRQ_Chr12g0359431</name>
</gene>